<comment type="caution">
    <text evidence="2">The sequence shown here is derived from an EMBL/GenBank/DDBJ whole genome shotgun (WGS) entry which is preliminary data.</text>
</comment>
<dbReference type="PANTHER" id="PTHR12358:SF31">
    <property type="entry name" value="ACYLGLYCEROL KINASE, MITOCHONDRIAL"/>
    <property type="match status" value="1"/>
</dbReference>
<dbReference type="GO" id="GO:0046512">
    <property type="term" value="P:sphingosine biosynthetic process"/>
    <property type="evidence" value="ECO:0007669"/>
    <property type="project" value="TreeGrafter"/>
</dbReference>
<dbReference type="PROSITE" id="PS50146">
    <property type="entry name" value="DAGK"/>
    <property type="match status" value="1"/>
</dbReference>
<dbReference type="OrthoDB" id="3853857at2759"/>
<proteinExistence type="predicted"/>
<dbReference type="GO" id="GO:0001727">
    <property type="term" value="F:lipid kinase activity"/>
    <property type="evidence" value="ECO:0007669"/>
    <property type="project" value="UniProtKB-ARBA"/>
</dbReference>
<accession>A0A9N9EQJ8</accession>
<dbReference type="SUPFAM" id="SSF111331">
    <property type="entry name" value="NAD kinase/diacylglycerol kinase-like"/>
    <property type="match status" value="1"/>
</dbReference>
<dbReference type="InterPro" id="IPR017438">
    <property type="entry name" value="ATP-NAD_kinase_N"/>
</dbReference>
<dbReference type="SMART" id="SM00046">
    <property type="entry name" value="DAGKc"/>
    <property type="match status" value="1"/>
</dbReference>
<dbReference type="InterPro" id="IPR050187">
    <property type="entry name" value="Lipid_Phosphate_FormReg"/>
</dbReference>
<keyword evidence="3" id="KW-1185">Reference proteome</keyword>
<gene>
    <name evidence="2" type="ORF">ALEPTO_LOCUS11094</name>
</gene>
<organism evidence="2 3">
    <name type="scientific">Ambispora leptoticha</name>
    <dbReference type="NCBI Taxonomy" id="144679"/>
    <lineage>
        <taxon>Eukaryota</taxon>
        <taxon>Fungi</taxon>
        <taxon>Fungi incertae sedis</taxon>
        <taxon>Mucoromycota</taxon>
        <taxon>Glomeromycotina</taxon>
        <taxon>Glomeromycetes</taxon>
        <taxon>Archaeosporales</taxon>
        <taxon>Ambisporaceae</taxon>
        <taxon>Ambispora</taxon>
    </lineage>
</organism>
<dbReference type="Proteomes" id="UP000789508">
    <property type="component" value="Unassembled WGS sequence"/>
</dbReference>
<dbReference type="InterPro" id="IPR001206">
    <property type="entry name" value="Diacylglycerol_kinase_cat_dom"/>
</dbReference>
<dbReference type="GO" id="GO:0005737">
    <property type="term" value="C:cytoplasm"/>
    <property type="evidence" value="ECO:0007669"/>
    <property type="project" value="TreeGrafter"/>
</dbReference>
<evidence type="ECO:0000313" key="2">
    <source>
        <dbReference type="EMBL" id="CAG8687571.1"/>
    </source>
</evidence>
<evidence type="ECO:0000313" key="3">
    <source>
        <dbReference type="Proteomes" id="UP000789508"/>
    </source>
</evidence>
<reference evidence="2" key="1">
    <citation type="submission" date="2021-06" db="EMBL/GenBank/DDBJ databases">
        <authorList>
            <person name="Kallberg Y."/>
            <person name="Tangrot J."/>
            <person name="Rosling A."/>
        </authorList>
    </citation>
    <scope>NUCLEOTIDE SEQUENCE</scope>
    <source>
        <strain evidence="2">FL130A</strain>
    </source>
</reference>
<dbReference type="PANTHER" id="PTHR12358">
    <property type="entry name" value="SPHINGOSINE KINASE"/>
    <property type="match status" value="1"/>
</dbReference>
<dbReference type="AlphaFoldDB" id="A0A9N9EQJ8"/>
<feature type="domain" description="DAGKc" evidence="1">
    <location>
        <begin position="126"/>
        <end position="251"/>
    </location>
</feature>
<evidence type="ECO:0000259" key="1">
    <source>
        <dbReference type="PROSITE" id="PS50146"/>
    </source>
</evidence>
<name>A0A9N9EQJ8_9GLOM</name>
<dbReference type="GO" id="GO:0016773">
    <property type="term" value="F:phosphotransferase activity, alcohol group as acceptor"/>
    <property type="evidence" value="ECO:0007669"/>
    <property type="project" value="UniProtKB-ARBA"/>
</dbReference>
<dbReference type="InterPro" id="IPR016064">
    <property type="entry name" value="NAD/diacylglycerol_kinase_sf"/>
</dbReference>
<dbReference type="Gene3D" id="3.40.50.10330">
    <property type="entry name" value="Probable inorganic polyphosphate/atp-NAD kinase, domain 1"/>
    <property type="match status" value="1"/>
</dbReference>
<dbReference type="Pfam" id="PF00781">
    <property type="entry name" value="DAGK_cat"/>
    <property type="match status" value="1"/>
</dbReference>
<feature type="non-terminal residue" evidence="2">
    <location>
        <position position="251"/>
    </location>
</feature>
<protein>
    <submittedName>
        <fullName evidence="2">2456_t:CDS:1</fullName>
    </submittedName>
</protein>
<dbReference type="EMBL" id="CAJVPS010015795">
    <property type="protein sequence ID" value="CAG8687571.1"/>
    <property type="molecule type" value="Genomic_DNA"/>
</dbReference>
<sequence>MAKPPVLNVKLVGNMFGHSKGRLSFDGGFLNLEHENGQKVSALHWHPLPSKKSIEFIHKANYYGSHILFVAYDNSLQVIVDCLLPKEASKNLKHKSFIFEPLDRADHDGAKSWAEAINAVIYKGIKREKRLKVIINPASGTGKASKIYEDQVRPIFERARCTIDAIYTEKRYHARDVAKNLNLSAYDAIVMISGDGIIHEVINGLLTRDDAKDIDIPLGIIPGGSGNAMSISLLGETKGLSPSHAALNVIK</sequence>
<dbReference type="GO" id="GO:0016020">
    <property type="term" value="C:membrane"/>
    <property type="evidence" value="ECO:0007669"/>
    <property type="project" value="TreeGrafter"/>
</dbReference>